<keyword evidence="7" id="KW-1185">Reference proteome</keyword>
<dbReference type="AlphaFoldDB" id="A7SXC2"/>
<dbReference type="STRING" id="45351.A7SXC2"/>
<keyword evidence="5" id="KW-0677">Repeat</keyword>
<evidence type="ECO:0000256" key="4">
    <source>
        <dbReference type="ARBA" id="ARBA00022614"/>
    </source>
</evidence>
<gene>
    <name evidence="6" type="ORF">NEMVEDRAFT_v1g136528</name>
</gene>
<organism evidence="6 7">
    <name type="scientific">Nematostella vectensis</name>
    <name type="common">Starlet sea anemone</name>
    <dbReference type="NCBI Taxonomy" id="45351"/>
    <lineage>
        <taxon>Eukaryota</taxon>
        <taxon>Metazoa</taxon>
        <taxon>Cnidaria</taxon>
        <taxon>Anthozoa</taxon>
        <taxon>Hexacorallia</taxon>
        <taxon>Actiniaria</taxon>
        <taxon>Edwardsiidae</taxon>
        <taxon>Nematostella</taxon>
    </lineage>
</organism>
<dbReference type="KEGG" id="nve:5502581"/>
<feature type="non-terminal residue" evidence="6">
    <location>
        <position position="1"/>
    </location>
</feature>
<protein>
    <recommendedName>
        <fullName evidence="2">Leucine-rich repeat-containing protein 51</fullName>
    </recommendedName>
</protein>
<comment type="subcellular location">
    <subcellularLocation>
        <location evidence="1">Cytoplasm</location>
    </subcellularLocation>
</comment>
<dbReference type="PANTHER" id="PTHR46545:SF1">
    <property type="entry name" value="LEUCINE-RICH REPEAT-CONTAINING PROTEIN 51"/>
    <property type="match status" value="1"/>
</dbReference>
<dbReference type="OMA" id="TASTWNK"/>
<dbReference type="SUPFAM" id="SSF52075">
    <property type="entry name" value="Outer arm dynein light chain 1"/>
    <property type="match status" value="1"/>
</dbReference>
<evidence type="ECO:0000256" key="1">
    <source>
        <dbReference type="ARBA" id="ARBA00004496"/>
    </source>
</evidence>
<dbReference type="PhylomeDB" id="A7SXC2"/>
<dbReference type="PROSITE" id="PS51450">
    <property type="entry name" value="LRR"/>
    <property type="match status" value="1"/>
</dbReference>
<proteinExistence type="predicted"/>
<name>A7SXC2_NEMVE</name>
<dbReference type="EMBL" id="DS469883">
    <property type="protein sequence ID" value="EDO31646.1"/>
    <property type="molecule type" value="Genomic_DNA"/>
</dbReference>
<evidence type="ECO:0000256" key="3">
    <source>
        <dbReference type="ARBA" id="ARBA00022490"/>
    </source>
</evidence>
<keyword evidence="4" id="KW-0433">Leucine-rich repeat</keyword>
<evidence type="ECO:0000256" key="5">
    <source>
        <dbReference type="ARBA" id="ARBA00022737"/>
    </source>
</evidence>
<evidence type="ECO:0000313" key="6">
    <source>
        <dbReference type="EMBL" id="EDO31646.1"/>
    </source>
</evidence>
<dbReference type="PANTHER" id="PTHR46545">
    <property type="entry name" value="LEUCINE-RICH REPEAT-CONTAINING PROTEIN 51"/>
    <property type="match status" value="1"/>
</dbReference>
<evidence type="ECO:0000313" key="7">
    <source>
        <dbReference type="Proteomes" id="UP000001593"/>
    </source>
</evidence>
<dbReference type="Pfam" id="PF14580">
    <property type="entry name" value="LRR_9"/>
    <property type="match status" value="1"/>
</dbReference>
<sequence length="140" mass="15795">ETEKYKTNGIKFAYNQLGGYDNFTTTINKLIVEPQALELLDLSFNELSTIDPVLLDFPNLKILCLQGNNISDLHEIDKLAALPNLHTISLQGNPIEDDDHFKCYTTSKLLHLKKFNSAPLTKQDKACSHQHQGKSKKKAK</sequence>
<accession>A7SXC2</accession>
<reference evidence="6 7" key="1">
    <citation type="journal article" date="2007" name="Science">
        <title>Sea anemone genome reveals ancestral eumetazoan gene repertoire and genomic organization.</title>
        <authorList>
            <person name="Putnam N.H."/>
            <person name="Srivastava M."/>
            <person name="Hellsten U."/>
            <person name="Dirks B."/>
            <person name="Chapman J."/>
            <person name="Salamov A."/>
            <person name="Terry A."/>
            <person name="Shapiro H."/>
            <person name="Lindquist E."/>
            <person name="Kapitonov V.V."/>
            <person name="Jurka J."/>
            <person name="Genikhovich G."/>
            <person name="Grigoriev I.V."/>
            <person name="Lucas S.M."/>
            <person name="Steele R.E."/>
            <person name="Finnerty J.R."/>
            <person name="Technau U."/>
            <person name="Martindale M.Q."/>
            <person name="Rokhsar D.S."/>
        </authorList>
    </citation>
    <scope>NUCLEOTIDE SEQUENCE [LARGE SCALE GENOMIC DNA]</scope>
    <source>
        <strain evidence="7">CH2 X CH6</strain>
    </source>
</reference>
<dbReference type="OrthoDB" id="676979at2759"/>
<dbReference type="InterPro" id="IPR032675">
    <property type="entry name" value="LRR_dom_sf"/>
</dbReference>
<evidence type="ECO:0000256" key="2">
    <source>
        <dbReference type="ARBA" id="ARBA00014223"/>
    </source>
</evidence>
<dbReference type="eggNOG" id="KOG1644">
    <property type="taxonomic scope" value="Eukaryota"/>
</dbReference>
<dbReference type="Gene3D" id="3.80.10.10">
    <property type="entry name" value="Ribonuclease Inhibitor"/>
    <property type="match status" value="1"/>
</dbReference>
<dbReference type="Proteomes" id="UP000001593">
    <property type="component" value="Unassembled WGS sequence"/>
</dbReference>
<dbReference type="InParanoid" id="A7SXC2"/>
<dbReference type="HOGENOM" id="CLU_095080_1_0_1"/>
<dbReference type="InterPro" id="IPR001611">
    <property type="entry name" value="Leu-rich_rpt"/>
</dbReference>
<dbReference type="GO" id="GO:0005930">
    <property type="term" value="C:axoneme"/>
    <property type="evidence" value="ECO:0000318"/>
    <property type="project" value="GO_Central"/>
</dbReference>
<keyword evidence="3" id="KW-0963">Cytoplasm</keyword>